<comment type="caution">
    <text evidence="1">The sequence shown here is derived from an EMBL/GenBank/DDBJ whole genome shotgun (WGS) entry which is preliminary data.</text>
</comment>
<organism evidence="1 2">
    <name type="scientific">Nocardioides alpinus</name>
    <dbReference type="NCBI Taxonomy" id="748909"/>
    <lineage>
        <taxon>Bacteria</taxon>
        <taxon>Bacillati</taxon>
        <taxon>Actinomycetota</taxon>
        <taxon>Actinomycetes</taxon>
        <taxon>Propionibacteriales</taxon>
        <taxon>Nocardioidaceae</taxon>
        <taxon>Nocardioides</taxon>
    </lineage>
</organism>
<keyword evidence="2" id="KW-1185">Reference proteome</keyword>
<name>A0ABX4QVE3_9ACTN</name>
<accession>A0ABX4QVE3</accession>
<reference evidence="1 2" key="1">
    <citation type="submission" date="2017-12" db="EMBL/GenBank/DDBJ databases">
        <title>Pharmacopeia of the Arctic Ocean.</title>
        <authorList>
            <person name="Collins E."/>
            <person name="Ducluzeau A.-L."/>
        </authorList>
    </citation>
    <scope>NUCLEOTIDE SEQUENCE [LARGE SCALE GENOMIC DNA]</scope>
    <source>
        <strain evidence="1 2">DSM 23325</strain>
    </source>
</reference>
<evidence type="ECO:0000313" key="2">
    <source>
        <dbReference type="Proteomes" id="UP000233565"/>
    </source>
</evidence>
<evidence type="ECO:0008006" key="3">
    <source>
        <dbReference type="Google" id="ProtNLM"/>
    </source>
</evidence>
<evidence type="ECO:0000313" key="1">
    <source>
        <dbReference type="EMBL" id="PKH40154.1"/>
    </source>
</evidence>
<gene>
    <name evidence="1" type="ORF">CXG46_13430</name>
</gene>
<protein>
    <recommendedName>
        <fullName evidence="3">Addiction module component</fullName>
    </recommendedName>
</protein>
<proteinExistence type="predicted"/>
<dbReference type="EMBL" id="PJBV01000020">
    <property type="protein sequence ID" value="PKH40154.1"/>
    <property type="molecule type" value="Genomic_DNA"/>
</dbReference>
<dbReference type="Proteomes" id="UP000233565">
    <property type="component" value="Unassembled WGS sequence"/>
</dbReference>
<sequence length="85" mass="9453">MTAELVVDLLGPVVPPQSSPILTTAPAVSQSQSVSRHPSSDVSALVEQLADNQERIWDDERARAMRLAQDLREPDEIIPETKRHR</sequence>